<evidence type="ECO:0000256" key="4">
    <source>
        <dbReference type="ARBA" id="ARBA00023002"/>
    </source>
</evidence>
<dbReference type="EMBL" id="JACXAF010000026">
    <property type="protein sequence ID" value="MBD1390990.1"/>
    <property type="molecule type" value="Genomic_DNA"/>
</dbReference>
<reference evidence="7" key="1">
    <citation type="submission" date="2020-09" db="EMBL/GenBank/DDBJ databases">
        <title>A novel bacterium of genus Neiella, isolated from South China Sea.</title>
        <authorList>
            <person name="Huang H."/>
            <person name="Mo K."/>
            <person name="Hu Y."/>
        </authorList>
    </citation>
    <scope>NUCLEOTIDE SEQUENCE</scope>
    <source>
        <strain evidence="7">HB171785</strain>
    </source>
</reference>
<comment type="caution">
    <text evidence="7">The sequence shown here is derived from an EMBL/GenBank/DDBJ whole genome shotgun (WGS) entry which is preliminary data.</text>
</comment>
<dbReference type="RefSeq" id="WP_191146053.1">
    <property type="nucleotide sequence ID" value="NZ_JACXAF010000026.1"/>
</dbReference>
<dbReference type="InterPro" id="IPR028202">
    <property type="entry name" value="Reductase_C"/>
</dbReference>
<dbReference type="GO" id="GO:0005737">
    <property type="term" value="C:cytoplasm"/>
    <property type="evidence" value="ECO:0007669"/>
    <property type="project" value="TreeGrafter"/>
</dbReference>
<evidence type="ECO:0000256" key="3">
    <source>
        <dbReference type="ARBA" id="ARBA00022827"/>
    </source>
</evidence>
<name>A0A8J6UMK8_9GAMM</name>
<sequence length="417" mass="45667">MSDDLNQTCVIIGASHAGVNAAFALRKEGWSGPIVLIDGDSNLPYHRPPLSKAYLTSDDDISSHLLKPAVSYQQHNIELKLGVVVERLDATTKQLSLSGGEQLGYDKLILATGARAFVPPISGLNSAKHVFTLRNAEDVNRIRDAYNQLAAQNRCRVAVIGGGYIGLETAASLRKMAADVTVIERESRILARVTTAQMSEFFTELHQQHGVNIATDKQVEAIQPGPHGDIVRCSDRSEIAADLIIIGVGVRVNTVLAEQAGIQLNNGIEVNQYGQTSNPEIYAIGDCSYHHNPHYDRKIRLESVQNAVDQAKVAAAHLCGKAKVYDAIPWFWSDQYDVKLQMVGLSDDHDEAIKRQEPEPNKFSVWYFKQDQLVAVDAVNHAKAYVLGTKLIKTQQALNKANIVDASVELNLANLTS</sequence>
<keyword evidence="2" id="KW-0285">Flavoprotein</keyword>
<dbReference type="GO" id="GO:0016651">
    <property type="term" value="F:oxidoreductase activity, acting on NAD(P)H"/>
    <property type="evidence" value="ECO:0007669"/>
    <property type="project" value="TreeGrafter"/>
</dbReference>
<proteinExistence type="predicted"/>
<dbReference type="PRINTS" id="PR00411">
    <property type="entry name" value="PNDRDTASEI"/>
</dbReference>
<dbReference type="PRINTS" id="PR00368">
    <property type="entry name" value="FADPNR"/>
</dbReference>
<organism evidence="7 8">
    <name type="scientific">Neiella litorisoli</name>
    <dbReference type="NCBI Taxonomy" id="2771431"/>
    <lineage>
        <taxon>Bacteria</taxon>
        <taxon>Pseudomonadati</taxon>
        <taxon>Pseudomonadota</taxon>
        <taxon>Gammaproteobacteria</taxon>
        <taxon>Alteromonadales</taxon>
        <taxon>Echinimonadaceae</taxon>
        <taxon>Neiella</taxon>
    </lineage>
</organism>
<dbReference type="Pfam" id="PF07992">
    <property type="entry name" value="Pyr_redox_2"/>
    <property type="match status" value="1"/>
</dbReference>
<dbReference type="SUPFAM" id="SSF51905">
    <property type="entry name" value="FAD/NAD(P)-binding domain"/>
    <property type="match status" value="1"/>
</dbReference>
<gene>
    <name evidence="7" type="ORF">IC617_16295</name>
</gene>
<protein>
    <submittedName>
        <fullName evidence="7">NAD(P)/FAD-dependent oxidoreductase</fullName>
    </submittedName>
</protein>
<dbReference type="Proteomes" id="UP000638014">
    <property type="component" value="Unassembled WGS sequence"/>
</dbReference>
<evidence type="ECO:0000259" key="6">
    <source>
        <dbReference type="Pfam" id="PF14759"/>
    </source>
</evidence>
<dbReference type="SUPFAM" id="SSF55424">
    <property type="entry name" value="FAD/NAD-linked reductases, dimerisation (C-terminal) domain"/>
    <property type="match status" value="1"/>
</dbReference>
<dbReference type="PANTHER" id="PTHR43557:SF2">
    <property type="entry name" value="RIESKE DOMAIN-CONTAINING PROTEIN-RELATED"/>
    <property type="match status" value="1"/>
</dbReference>
<evidence type="ECO:0000259" key="5">
    <source>
        <dbReference type="Pfam" id="PF07992"/>
    </source>
</evidence>
<dbReference type="Gene3D" id="3.50.50.60">
    <property type="entry name" value="FAD/NAD(P)-binding domain"/>
    <property type="match status" value="2"/>
</dbReference>
<dbReference type="InterPro" id="IPR050446">
    <property type="entry name" value="FAD-oxidoreductase/Apoptosis"/>
</dbReference>
<comment type="cofactor">
    <cofactor evidence="1">
        <name>FAD</name>
        <dbReference type="ChEBI" id="CHEBI:57692"/>
    </cofactor>
</comment>
<keyword evidence="3" id="KW-0274">FAD</keyword>
<dbReference type="InterPro" id="IPR016156">
    <property type="entry name" value="FAD/NAD-linked_Rdtase_dimer_sf"/>
</dbReference>
<dbReference type="PANTHER" id="PTHR43557">
    <property type="entry name" value="APOPTOSIS-INDUCING FACTOR 1"/>
    <property type="match status" value="1"/>
</dbReference>
<feature type="domain" description="Reductase C-terminal" evidence="6">
    <location>
        <begin position="330"/>
        <end position="411"/>
    </location>
</feature>
<evidence type="ECO:0000256" key="1">
    <source>
        <dbReference type="ARBA" id="ARBA00001974"/>
    </source>
</evidence>
<dbReference type="Gene3D" id="3.30.390.30">
    <property type="match status" value="1"/>
</dbReference>
<dbReference type="InterPro" id="IPR036188">
    <property type="entry name" value="FAD/NAD-bd_sf"/>
</dbReference>
<evidence type="ECO:0000313" key="7">
    <source>
        <dbReference type="EMBL" id="MBD1390990.1"/>
    </source>
</evidence>
<dbReference type="AlphaFoldDB" id="A0A8J6UMK8"/>
<evidence type="ECO:0000256" key="2">
    <source>
        <dbReference type="ARBA" id="ARBA00022630"/>
    </source>
</evidence>
<keyword evidence="4" id="KW-0560">Oxidoreductase</keyword>
<feature type="domain" description="FAD/NAD(P)-binding" evidence="5">
    <location>
        <begin position="9"/>
        <end position="311"/>
    </location>
</feature>
<accession>A0A8J6UMK8</accession>
<dbReference type="Pfam" id="PF14759">
    <property type="entry name" value="Reductase_C"/>
    <property type="match status" value="1"/>
</dbReference>
<keyword evidence="8" id="KW-1185">Reference proteome</keyword>
<evidence type="ECO:0000313" key="8">
    <source>
        <dbReference type="Proteomes" id="UP000638014"/>
    </source>
</evidence>
<dbReference type="InterPro" id="IPR023753">
    <property type="entry name" value="FAD/NAD-binding_dom"/>
</dbReference>